<name>A0A5N0YXG8_9ENTE</name>
<organism evidence="6 7">
    <name type="scientific">Enterococcus durans</name>
    <dbReference type="NCBI Taxonomy" id="53345"/>
    <lineage>
        <taxon>Bacteria</taxon>
        <taxon>Bacillati</taxon>
        <taxon>Bacillota</taxon>
        <taxon>Bacilli</taxon>
        <taxon>Lactobacillales</taxon>
        <taxon>Enterococcaceae</taxon>
        <taxon>Enterococcus</taxon>
    </lineage>
</organism>
<evidence type="ECO:0000256" key="2">
    <source>
        <dbReference type="ARBA" id="ARBA00022801"/>
    </source>
</evidence>
<dbReference type="GO" id="GO:0005524">
    <property type="term" value="F:ATP binding"/>
    <property type="evidence" value="ECO:0007669"/>
    <property type="project" value="UniProtKB-KW"/>
</dbReference>
<keyword evidence="2" id="KW-0378">Hydrolase</keyword>
<dbReference type="Gene3D" id="3.40.50.300">
    <property type="entry name" value="P-loop containing nucleotide triphosphate hydrolases"/>
    <property type="match status" value="1"/>
</dbReference>
<proteinExistence type="predicted"/>
<accession>A0A5N0YXG8</accession>
<protein>
    <recommendedName>
        <fullName evidence="5">DNA2/NAM7 helicase-like C-terminal domain-containing protein</fullName>
    </recommendedName>
</protein>
<dbReference type="SUPFAM" id="SSF52540">
    <property type="entry name" value="P-loop containing nucleoside triphosphate hydrolases"/>
    <property type="match status" value="1"/>
</dbReference>
<dbReference type="InterPro" id="IPR041679">
    <property type="entry name" value="DNA2/NAM7-like_C"/>
</dbReference>
<evidence type="ECO:0000256" key="4">
    <source>
        <dbReference type="ARBA" id="ARBA00022840"/>
    </source>
</evidence>
<dbReference type="InterPro" id="IPR027417">
    <property type="entry name" value="P-loop_NTPase"/>
</dbReference>
<dbReference type="AlphaFoldDB" id="A0A5N0YXG8"/>
<evidence type="ECO:0000313" key="6">
    <source>
        <dbReference type="EMBL" id="KAA9205709.1"/>
    </source>
</evidence>
<dbReference type="Proteomes" id="UP000326078">
    <property type="component" value="Unassembled WGS sequence"/>
</dbReference>
<feature type="domain" description="DNA2/NAM7 helicase-like C-terminal" evidence="5">
    <location>
        <begin position="23"/>
        <end position="134"/>
    </location>
</feature>
<keyword evidence="3" id="KW-0347">Helicase</keyword>
<reference evidence="6 7" key="1">
    <citation type="submission" date="2019-09" db="EMBL/GenBank/DDBJ databases">
        <title>Vancomyinc resistant enterococci isolated from farm animals in Switzerland.</title>
        <authorList>
            <person name="Stevens M.J.A."/>
            <person name="Stephan R."/>
            <person name="Morach M."/>
            <person name="Nuesch-Inderbinen M."/>
        </authorList>
    </citation>
    <scope>NUCLEOTIDE SEQUENCE [LARGE SCALE GENOMIC DNA]</scope>
    <source>
        <strain evidence="6 7">GH27</strain>
    </source>
</reference>
<evidence type="ECO:0000313" key="7">
    <source>
        <dbReference type="Proteomes" id="UP000326078"/>
    </source>
</evidence>
<evidence type="ECO:0000256" key="3">
    <source>
        <dbReference type="ARBA" id="ARBA00022806"/>
    </source>
</evidence>
<gene>
    <name evidence="6" type="ORF">F6X95_06725</name>
</gene>
<dbReference type="EMBL" id="VYUT01000008">
    <property type="protein sequence ID" value="KAA9205709.1"/>
    <property type="molecule type" value="Genomic_DNA"/>
</dbReference>
<evidence type="ECO:0000256" key="1">
    <source>
        <dbReference type="ARBA" id="ARBA00022741"/>
    </source>
</evidence>
<keyword evidence="1" id="KW-0547">Nucleotide-binding</keyword>
<dbReference type="PANTHER" id="PTHR43788:SF8">
    <property type="entry name" value="DNA-BINDING PROTEIN SMUBP-2"/>
    <property type="match status" value="1"/>
</dbReference>
<keyword evidence="4" id="KW-0067">ATP-binding</keyword>
<dbReference type="GO" id="GO:0043139">
    <property type="term" value="F:5'-3' DNA helicase activity"/>
    <property type="evidence" value="ECO:0007669"/>
    <property type="project" value="TreeGrafter"/>
</dbReference>
<evidence type="ECO:0000259" key="5">
    <source>
        <dbReference type="Pfam" id="PF13087"/>
    </source>
</evidence>
<sequence length="145" mass="16051">MVLPDSMSQPGGGAWIDIKGKSTNKFVKEQADWVKAEIEKHLEKKPESRPSIYVISPFKNVMIQLKATLKQSGFASSNIGTVHTFQGKEADIVYLVLGASSEEIGAARWTVTQPNLMNVAATRAKKEFYIIGDKELYRSIIGVLH</sequence>
<dbReference type="RefSeq" id="WP_137239054.1">
    <property type="nucleotide sequence ID" value="NZ_VYUK01000008.1"/>
</dbReference>
<dbReference type="Pfam" id="PF13087">
    <property type="entry name" value="AAA_12"/>
    <property type="match status" value="1"/>
</dbReference>
<comment type="caution">
    <text evidence="6">The sequence shown here is derived from an EMBL/GenBank/DDBJ whole genome shotgun (WGS) entry which is preliminary data.</text>
</comment>
<dbReference type="GO" id="GO:0016787">
    <property type="term" value="F:hydrolase activity"/>
    <property type="evidence" value="ECO:0007669"/>
    <property type="project" value="UniProtKB-KW"/>
</dbReference>
<dbReference type="InterPro" id="IPR050534">
    <property type="entry name" value="Coronavir_polyprotein_1ab"/>
</dbReference>
<dbReference type="PANTHER" id="PTHR43788">
    <property type="entry name" value="DNA2/NAM7 HELICASE FAMILY MEMBER"/>
    <property type="match status" value="1"/>
</dbReference>